<accession>A0A0L0NT70</accession>
<organism evidence="1 2">
    <name type="scientific">Candidozyma auris</name>
    <name type="common">Yeast</name>
    <name type="synonym">Candida auris</name>
    <dbReference type="NCBI Taxonomy" id="498019"/>
    <lineage>
        <taxon>Eukaryota</taxon>
        <taxon>Fungi</taxon>
        <taxon>Dikarya</taxon>
        <taxon>Ascomycota</taxon>
        <taxon>Saccharomycotina</taxon>
        <taxon>Pichiomycetes</taxon>
        <taxon>Metschnikowiaceae</taxon>
        <taxon>Candidozyma</taxon>
    </lineage>
</organism>
<reference evidence="2" key="1">
    <citation type="journal article" date="2015" name="BMC Genomics">
        <title>Draft genome of a commonly misdiagnosed multidrug resistant pathogen Candida auris.</title>
        <authorList>
            <person name="Chatterjee S."/>
            <person name="Alampalli S.V."/>
            <person name="Nageshan R.K."/>
            <person name="Chettiar S.T."/>
            <person name="Joshi S."/>
            <person name="Tatu U.S."/>
        </authorList>
    </citation>
    <scope>NUCLEOTIDE SEQUENCE [LARGE SCALE GENOMIC DNA]</scope>
    <source>
        <strain evidence="2">6684</strain>
    </source>
</reference>
<dbReference type="AlphaFoldDB" id="A0A0L0NT70"/>
<dbReference type="VEuPathDB" id="FungiDB:QG37_06419"/>
<evidence type="ECO:0000313" key="1">
    <source>
        <dbReference type="EMBL" id="KND97204.1"/>
    </source>
</evidence>
<gene>
    <name evidence="1" type="ORF">QG37_06419</name>
</gene>
<evidence type="ECO:0000313" key="2">
    <source>
        <dbReference type="Proteomes" id="UP000037122"/>
    </source>
</evidence>
<sequence>MFLQELRERVGTSGQGIFNNCLVCCRAQKETPKRGFDKLSQAASQRCHSIHGISGDLIADLLRGGQ</sequence>
<protein>
    <submittedName>
        <fullName evidence="1">Uncharacterized protein</fullName>
    </submittedName>
</protein>
<proteinExistence type="predicted"/>
<comment type="caution">
    <text evidence="1">The sequence shown here is derived from an EMBL/GenBank/DDBJ whole genome shotgun (WGS) entry which is preliminary data.</text>
</comment>
<dbReference type="EMBL" id="LGST01000043">
    <property type="protein sequence ID" value="KND97204.1"/>
    <property type="molecule type" value="Genomic_DNA"/>
</dbReference>
<dbReference type="Proteomes" id="UP000037122">
    <property type="component" value="Unassembled WGS sequence"/>
</dbReference>
<name>A0A0L0NT70_CANAR</name>